<gene>
    <name evidence="1" type="ORF">DP131_12035</name>
</gene>
<evidence type="ECO:0000313" key="2">
    <source>
        <dbReference type="Proteomes" id="UP000290273"/>
    </source>
</evidence>
<comment type="caution">
    <text evidence="1">The sequence shown here is derived from an EMBL/GenBank/DDBJ whole genome shotgun (WGS) entry which is preliminary data.</text>
</comment>
<dbReference type="Proteomes" id="UP000290273">
    <property type="component" value="Unassembled WGS sequence"/>
</dbReference>
<accession>A0ABY0EPW8</accession>
<name>A0ABY0EPW8_CLOTA</name>
<reference evidence="1 2" key="1">
    <citation type="submission" date="2018-06" db="EMBL/GenBank/DDBJ databases">
        <title>Genome conservation of Clostridium tetani.</title>
        <authorList>
            <person name="Bruggemann H."/>
            <person name="Popoff M.R."/>
        </authorList>
    </citation>
    <scope>NUCLEOTIDE SEQUENCE [LARGE SCALE GENOMIC DNA]</scope>
    <source>
        <strain evidence="1 2">63.05</strain>
    </source>
</reference>
<evidence type="ECO:0000313" key="1">
    <source>
        <dbReference type="EMBL" id="RXI52642.1"/>
    </source>
</evidence>
<dbReference type="RefSeq" id="WP_039260695.1">
    <property type="nucleotide sequence ID" value="NZ_JSWD01000031.1"/>
</dbReference>
<sequence>MNKTMKKFDECLEIWNDLPDYVYTEEYREAFKKFIQKKVDVGQSIDELVVVMTLHHETGGRLPYFQFDRR</sequence>
<proteinExistence type="predicted"/>
<protein>
    <submittedName>
        <fullName evidence="1">Uncharacterized protein</fullName>
    </submittedName>
</protein>
<organism evidence="1 2">
    <name type="scientific">Clostridium tetani</name>
    <dbReference type="NCBI Taxonomy" id="1513"/>
    <lineage>
        <taxon>Bacteria</taxon>
        <taxon>Bacillati</taxon>
        <taxon>Bacillota</taxon>
        <taxon>Clostridia</taxon>
        <taxon>Eubacteriales</taxon>
        <taxon>Clostridiaceae</taxon>
        <taxon>Clostridium</taxon>
    </lineage>
</organism>
<dbReference type="EMBL" id="QMAU01000049">
    <property type="protein sequence ID" value="RXI52642.1"/>
    <property type="molecule type" value="Genomic_DNA"/>
</dbReference>